<dbReference type="InterPro" id="IPR027474">
    <property type="entry name" value="L-asparaginase_N"/>
</dbReference>
<gene>
    <name evidence="10" type="ORF">F1721_28570</name>
</gene>
<evidence type="ECO:0000256" key="2">
    <source>
        <dbReference type="ARBA" id="ARBA00012920"/>
    </source>
</evidence>
<accession>A0A5M7BGB7</accession>
<dbReference type="Gene3D" id="3.40.50.1170">
    <property type="entry name" value="L-asparaginase, N-terminal domain"/>
    <property type="match status" value="1"/>
</dbReference>
<dbReference type="PANTHER" id="PTHR11707">
    <property type="entry name" value="L-ASPARAGINASE"/>
    <property type="match status" value="1"/>
</dbReference>
<evidence type="ECO:0000256" key="5">
    <source>
        <dbReference type="PIRSR" id="PIRSR001220-2"/>
    </source>
</evidence>
<dbReference type="InterPro" id="IPR037152">
    <property type="entry name" value="L-asparaginase_N_sf"/>
</dbReference>
<dbReference type="RefSeq" id="WP_150069899.1">
    <property type="nucleotide sequence ID" value="NZ_VWPH01000015.1"/>
</dbReference>
<evidence type="ECO:0000256" key="4">
    <source>
        <dbReference type="PIRSR" id="PIRSR001220-1"/>
    </source>
</evidence>
<dbReference type="InterPro" id="IPR036152">
    <property type="entry name" value="Asp/glu_Ase-like_sf"/>
</dbReference>
<dbReference type="SUPFAM" id="SSF53774">
    <property type="entry name" value="Glutaminase/Asparaginase"/>
    <property type="match status" value="1"/>
</dbReference>
<dbReference type="Gene3D" id="3.40.50.40">
    <property type="match status" value="1"/>
</dbReference>
<dbReference type="PIRSF" id="PIRSF500176">
    <property type="entry name" value="L_ASNase"/>
    <property type="match status" value="1"/>
</dbReference>
<dbReference type="InterPro" id="IPR040919">
    <property type="entry name" value="Asparaginase_C"/>
</dbReference>
<evidence type="ECO:0000256" key="6">
    <source>
        <dbReference type="PROSITE-ProRule" id="PRU10099"/>
    </source>
</evidence>
<comment type="caution">
    <text evidence="10">The sequence shown here is derived from an EMBL/GenBank/DDBJ whole genome shotgun (WGS) entry which is preliminary data.</text>
</comment>
<sequence>MQHLVLLGTGGTIATRGTALGRRVAANATELLGAAEAVWDLTGIDVEPRDLTGITSFAAGVSDVLALVAAVRQAAAEADGVVITHGTDTLEEAAFLLALAHAGPQPVVLTGAQRPFDDPAPDGPRNLAAALRWAAAPDAVGTGVTVAFADEILPAIGVRKSHTLALRAFSAPGRSPVGRVDEAGVRAIGTSPHAPLLAPGTTELPRVDVIPQYLGADASAVDNAVAQGARGVVIAAFGSGNTTPATTEACLRLLEDGIPVLITSRTGEGAVTGLYAGGSADLAAAGAVFAGDLSPWQARLLLAAALSTEDTDAARLCLGWLRDVGAVGR</sequence>
<dbReference type="InterPro" id="IPR006034">
    <property type="entry name" value="Asparaginase/glutaminase-like"/>
</dbReference>
<dbReference type="EC" id="3.5.1.1" evidence="2"/>
<proteinExistence type="inferred from homology"/>
<feature type="binding site" evidence="5">
    <location>
        <position position="56"/>
    </location>
    <ligand>
        <name>substrate</name>
    </ligand>
</feature>
<feature type="active site" description="O-isoaspartyl threonine intermediate" evidence="4">
    <location>
        <position position="12"/>
    </location>
</feature>
<dbReference type="EMBL" id="VWPH01000015">
    <property type="protein sequence ID" value="KAA5828399.1"/>
    <property type="molecule type" value="Genomic_DNA"/>
</dbReference>
<evidence type="ECO:0000256" key="1">
    <source>
        <dbReference type="ARBA" id="ARBA00010518"/>
    </source>
</evidence>
<dbReference type="Pfam" id="PF00710">
    <property type="entry name" value="Asparaginase"/>
    <property type="match status" value="1"/>
</dbReference>
<dbReference type="InterPro" id="IPR020827">
    <property type="entry name" value="Asparaginase/glutaminase_AS1"/>
</dbReference>
<dbReference type="SMR" id="A0A5M7BGB7"/>
<evidence type="ECO:0000259" key="9">
    <source>
        <dbReference type="Pfam" id="PF17763"/>
    </source>
</evidence>
<dbReference type="PANTHER" id="PTHR11707:SF28">
    <property type="entry name" value="60 KDA LYSOPHOSPHOLIPASE"/>
    <property type="match status" value="1"/>
</dbReference>
<evidence type="ECO:0000313" key="10">
    <source>
        <dbReference type="EMBL" id="KAA5828399.1"/>
    </source>
</evidence>
<dbReference type="SMART" id="SM00870">
    <property type="entry name" value="Asparaginase"/>
    <property type="match status" value="1"/>
</dbReference>
<dbReference type="PROSITE" id="PS51732">
    <property type="entry name" value="ASN_GLN_ASE_3"/>
    <property type="match status" value="1"/>
</dbReference>
<dbReference type="GO" id="GO:0004067">
    <property type="term" value="F:asparaginase activity"/>
    <property type="evidence" value="ECO:0007669"/>
    <property type="project" value="UniProtKB-UniRule"/>
</dbReference>
<keyword evidence="11" id="KW-1185">Reference proteome</keyword>
<dbReference type="Proteomes" id="UP000323946">
    <property type="component" value="Unassembled WGS sequence"/>
</dbReference>
<evidence type="ECO:0000256" key="7">
    <source>
        <dbReference type="PROSITE-ProRule" id="PRU10100"/>
    </source>
</evidence>
<feature type="binding site" evidence="5">
    <location>
        <begin position="87"/>
        <end position="88"/>
    </location>
    <ligand>
        <name>substrate</name>
    </ligand>
</feature>
<feature type="domain" description="Asparaginase/glutaminase C-terminal" evidence="9">
    <location>
        <begin position="206"/>
        <end position="311"/>
    </location>
</feature>
<dbReference type="InterPro" id="IPR027473">
    <property type="entry name" value="L-asparaginase_C"/>
</dbReference>
<dbReference type="InterPro" id="IPR027475">
    <property type="entry name" value="Asparaginase/glutaminase_AS2"/>
</dbReference>
<dbReference type="Pfam" id="PF17763">
    <property type="entry name" value="Asparaginase_C"/>
    <property type="match status" value="1"/>
</dbReference>
<name>A0A5M7BGB7_SACHI</name>
<organism evidence="10 11">
    <name type="scientific">Saccharopolyspora hirsuta</name>
    <dbReference type="NCBI Taxonomy" id="1837"/>
    <lineage>
        <taxon>Bacteria</taxon>
        <taxon>Bacillati</taxon>
        <taxon>Actinomycetota</taxon>
        <taxon>Actinomycetes</taxon>
        <taxon>Pseudonocardiales</taxon>
        <taxon>Pseudonocardiaceae</taxon>
        <taxon>Saccharopolyspora</taxon>
    </lineage>
</organism>
<dbReference type="OrthoDB" id="9788068at2"/>
<feature type="active site" evidence="6">
    <location>
        <position position="12"/>
    </location>
</feature>
<dbReference type="PROSITE" id="PS00917">
    <property type="entry name" value="ASN_GLN_ASE_2"/>
    <property type="match status" value="1"/>
</dbReference>
<reference evidence="10 11" key="1">
    <citation type="submission" date="2019-09" db="EMBL/GenBank/DDBJ databases">
        <title>Draft genome sequence of the thermophilic Saccharopolyspora hirsuta VKM Ac-666T.</title>
        <authorList>
            <person name="Lobastova T.G."/>
            <person name="Fokina V."/>
            <person name="Bragin E.Y."/>
            <person name="Shtratnikova V.Y."/>
            <person name="Starodumova I.P."/>
            <person name="Tarlachkov S.V."/>
            <person name="Donova M.V."/>
        </authorList>
    </citation>
    <scope>NUCLEOTIDE SEQUENCE [LARGE SCALE GENOMIC DNA]</scope>
    <source>
        <strain evidence="10 11">VKM Ac-666</strain>
    </source>
</reference>
<dbReference type="PRINTS" id="PR00139">
    <property type="entry name" value="ASNGLNASE"/>
</dbReference>
<dbReference type="GO" id="GO:0006520">
    <property type="term" value="P:amino acid metabolic process"/>
    <property type="evidence" value="ECO:0007669"/>
    <property type="project" value="InterPro"/>
</dbReference>
<protein>
    <recommendedName>
        <fullName evidence="2">asparaginase</fullName>
        <ecNumber evidence="2">3.5.1.1</ecNumber>
    </recommendedName>
</protein>
<dbReference type="PROSITE" id="PS00144">
    <property type="entry name" value="ASN_GLN_ASE_1"/>
    <property type="match status" value="1"/>
</dbReference>
<dbReference type="PIRSF" id="PIRSF001220">
    <property type="entry name" value="L-ASNase_gatD"/>
    <property type="match status" value="1"/>
</dbReference>
<evidence type="ECO:0000313" key="11">
    <source>
        <dbReference type="Proteomes" id="UP000323946"/>
    </source>
</evidence>
<comment type="similarity">
    <text evidence="1">Belongs to the asparaginase 1 family.</text>
</comment>
<feature type="domain" description="L-asparaginase N-terminal" evidence="8">
    <location>
        <begin position="4"/>
        <end position="186"/>
    </location>
</feature>
<dbReference type="SFLD" id="SFLDS00057">
    <property type="entry name" value="Glutaminase/Asparaginase"/>
    <property type="match status" value="1"/>
</dbReference>
<feature type="active site" evidence="7">
    <location>
        <position position="87"/>
    </location>
</feature>
<comment type="catalytic activity">
    <reaction evidence="3">
        <text>L-asparagine + H2O = L-aspartate + NH4(+)</text>
        <dbReference type="Rhea" id="RHEA:21016"/>
        <dbReference type="ChEBI" id="CHEBI:15377"/>
        <dbReference type="ChEBI" id="CHEBI:28938"/>
        <dbReference type="ChEBI" id="CHEBI:29991"/>
        <dbReference type="ChEBI" id="CHEBI:58048"/>
        <dbReference type="EC" id="3.5.1.1"/>
    </reaction>
</comment>
<evidence type="ECO:0000259" key="8">
    <source>
        <dbReference type="Pfam" id="PF00710"/>
    </source>
</evidence>
<evidence type="ECO:0000256" key="3">
    <source>
        <dbReference type="ARBA" id="ARBA00049366"/>
    </source>
</evidence>
<dbReference type="AlphaFoldDB" id="A0A5M7BGB7"/>